<evidence type="ECO:0000256" key="4">
    <source>
        <dbReference type="PROSITE-ProRule" id="PRU00510"/>
    </source>
</evidence>
<dbReference type="InterPro" id="IPR000962">
    <property type="entry name" value="Znf_DskA_TraR"/>
</dbReference>
<dbReference type="RefSeq" id="WP_157782649.1">
    <property type="nucleotide sequence ID" value="NZ_JAAXPW010000027.1"/>
</dbReference>
<reference evidence="7 8" key="1">
    <citation type="submission" date="2020-08" db="EMBL/GenBank/DDBJ databases">
        <title>Genomic Encyclopedia of Type Strains, Phase IV (KMG-IV): sequencing the most valuable type-strain genomes for metagenomic binning, comparative biology and taxonomic classification.</title>
        <authorList>
            <person name="Goeker M."/>
        </authorList>
    </citation>
    <scope>NUCLEOTIDE SEQUENCE [LARGE SCALE GENOMIC DNA]</scope>
    <source>
        <strain evidence="7 8">DSM 10633</strain>
    </source>
</reference>
<dbReference type="NCBIfam" id="TIGR02890">
    <property type="entry name" value="bacill_yteA"/>
    <property type="match status" value="1"/>
</dbReference>
<evidence type="ECO:0000256" key="5">
    <source>
        <dbReference type="SAM" id="MobiDB-lite"/>
    </source>
</evidence>
<proteinExistence type="predicted"/>
<evidence type="ECO:0000256" key="1">
    <source>
        <dbReference type="ARBA" id="ARBA00022723"/>
    </source>
</evidence>
<evidence type="ECO:0000259" key="6">
    <source>
        <dbReference type="Pfam" id="PF01258"/>
    </source>
</evidence>
<accession>A0A840PY76</accession>
<dbReference type="Proteomes" id="UP000557217">
    <property type="component" value="Unassembled WGS sequence"/>
</dbReference>
<evidence type="ECO:0000313" key="7">
    <source>
        <dbReference type="EMBL" id="MBB5149641.1"/>
    </source>
</evidence>
<dbReference type="Pfam" id="PF01258">
    <property type="entry name" value="zf-dskA_traR"/>
    <property type="match status" value="1"/>
</dbReference>
<dbReference type="EMBL" id="JACHGZ010000025">
    <property type="protein sequence ID" value="MBB5149641.1"/>
    <property type="molecule type" value="Genomic_DNA"/>
</dbReference>
<feature type="zinc finger region" description="dksA C4-type" evidence="4">
    <location>
        <begin position="95"/>
        <end position="119"/>
    </location>
</feature>
<organism evidence="7 8">
    <name type="scientific">Ureibacillus thermosphaericus</name>
    <dbReference type="NCBI Taxonomy" id="51173"/>
    <lineage>
        <taxon>Bacteria</taxon>
        <taxon>Bacillati</taxon>
        <taxon>Bacillota</taxon>
        <taxon>Bacilli</taxon>
        <taxon>Bacillales</taxon>
        <taxon>Caryophanaceae</taxon>
        <taxon>Ureibacillus</taxon>
    </lineage>
</organism>
<dbReference type="PANTHER" id="PTHR33823">
    <property type="entry name" value="RNA POLYMERASE-BINDING TRANSCRIPTION FACTOR DKSA-RELATED"/>
    <property type="match status" value="1"/>
</dbReference>
<dbReference type="PANTHER" id="PTHR33823:SF4">
    <property type="entry name" value="GENERAL STRESS PROTEIN 16O"/>
    <property type="match status" value="1"/>
</dbReference>
<dbReference type="SUPFAM" id="SSF109635">
    <property type="entry name" value="DnaK suppressor protein DksA, alpha-hairpin domain"/>
    <property type="match status" value="1"/>
</dbReference>
<dbReference type="InterPro" id="IPR014240">
    <property type="entry name" value="YteA"/>
</dbReference>
<evidence type="ECO:0000256" key="3">
    <source>
        <dbReference type="ARBA" id="ARBA00022833"/>
    </source>
</evidence>
<protein>
    <submittedName>
        <fullName evidence="7">YteA family regulatory protein</fullName>
    </submittedName>
</protein>
<evidence type="ECO:0000313" key="8">
    <source>
        <dbReference type="Proteomes" id="UP000557217"/>
    </source>
</evidence>
<dbReference type="Gene3D" id="1.20.120.910">
    <property type="entry name" value="DksA, coiled-coil domain"/>
    <property type="match status" value="1"/>
</dbReference>
<keyword evidence="8" id="KW-1185">Reference proteome</keyword>
<name>A0A840PY76_URETH</name>
<evidence type="ECO:0000256" key="2">
    <source>
        <dbReference type="ARBA" id="ARBA00022771"/>
    </source>
</evidence>
<gene>
    <name evidence="7" type="ORF">HNR36_002033</name>
</gene>
<sequence length="228" mass="26129">MTILTEKQIAKLKKQLIEQKHALLKNQSVDDEFVDRGSLRDAIDELSTVDNHPADIATELFEREKDLSLKVHQEDELAKINAALEKIENGTYGVCEVCKKEIPYDRLAAIPYTSFCIKHADAKNIPTDRPVEEDLLIPPVDNSFAEREVEGVIQDFEDTFQVVAKYGTSETPSDFEGDFEDFNELYDDPEEYANNDEPQSFHVSTKDEIPFPMSKREIEEASKYDYLE</sequence>
<keyword evidence="3" id="KW-0862">Zinc</keyword>
<feature type="region of interest" description="Disordered" evidence="5">
    <location>
        <begin position="188"/>
        <end position="216"/>
    </location>
</feature>
<dbReference type="GO" id="GO:0008270">
    <property type="term" value="F:zinc ion binding"/>
    <property type="evidence" value="ECO:0007669"/>
    <property type="project" value="UniProtKB-KW"/>
</dbReference>
<keyword evidence="2" id="KW-0863">Zinc-finger</keyword>
<comment type="caution">
    <text evidence="7">The sequence shown here is derived from an EMBL/GenBank/DDBJ whole genome shotgun (WGS) entry which is preliminary data.</text>
</comment>
<dbReference type="SUPFAM" id="SSF57716">
    <property type="entry name" value="Glucocorticoid receptor-like (DNA-binding domain)"/>
    <property type="match status" value="1"/>
</dbReference>
<keyword evidence="1" id="KW-0479">Metal-binding</keyword>
<dbReference type="InterPro" id="IPR037187">
    <property type="entry name" value="DnaK_N"/>
</dbReference>
<feature type="compositionally biased region" description="Basic and acidic residues" evidence="5">
    <location>
        <begin position="204"/>
        <end position="216"/>
    </location>
</feature>
<dbReference type="PROSITE" id="PS51128">
    <property type="entry name" value="ZF_DKSA_2"/>
    <property type="match status" value="1"/>
</dbReference>
<dbReference type="AlphaFoldDB" id="A0A840PY76"/>
<feature type="domain" description="Zinc finger DksA/TraR C4-type" evidence="6">
    <location>
        <begin position="90"/>
        <end position="117"/>
    </location>
</feature>